<organism evidence="1 2">
    <name type="scientific">Sinanodonta woodiana</name>
    <name type="common">Chinese pond mussel</name>
    <name type="synonym">Anodonta woodiana</name>
    <dbReference type="NCBI Taxonomy" id="1069815"/>
    <lineage>
        <taxon>Eukaryota</taxon>
        <taxon>Metazoa</taxon>
        <taxon>Spiralia</taxon>
        <taxon>Lophotrochozoa</taxon>
        <taxon>Mollusca</taxon>
        <taxon>Bivalvia</taxon>
        <taxon>Autobranchia</taxon>
        <taxon>Heteroconchia</taxon>
        <taxon>Palaeoheterodonta</taxon>
        <taxon>Unionida</taxon>
        <taxon>Unionoidea</taxon>
        <taxon>Unionidae</taxon>
        <taxon>Unioninae</taxon>
        <taxon>Sinanodonta</taxon>
    </lineage>
</organism>
<sequence length="138" mass="16305">MNSVDKFPRPSEELRLAGGLRRRHVSVVFDEGLERVRGETTQPQILDWRGHGGRHPTISSVEFDRQLDKVAMWLENWTHDQRCHVMEGLIQRSNFNQFQFLATTLQPMLHRDFMYTAQSQFPEQDFQPLSTHTSRRLK</sequence>
<evidence type="ECO:0000313" key="2">
    <source>
        <dbReference type="Proteomes" id="UP001634394"/>
    </source>
</evidence>
<dbReference type="EMBL" id="JBJQND010000003">
    <property type="protein sequence ID" value="KAL3884119.1"/>
    <property type="molecule type" value="Genomic_DNA"/>
</dbReference>
<name>A0ABD3XCW1_SINWO</name>
<dbReference type="Proteomes" id="UP001634394">
    <property type="component" value="Unassembled WGS sequence"/>
</dbReference>
<feature type="non-terminal residue" evidence="1">
    <location>
        <position position="138"/>
    </location>
</feature>
<gene>
    <name evidence="1" type="ORF">ACJMK2_030341</name>
</gene>
<accession>A0ABD3XCW1</accession>
<reference evidence="1 2" key="1">
    <citation type="submission" date="2024-11" db="EMBL/GenBank/DDBJ databases">
        <title>Chromosome-level genome assembly of the freshwater bivalve Anodonta woodiana.</title>
        <authorList>
            <person name="Chen X."/>
        </authorList>
    </citation>
    <scope>NUCLEOTIDE SEQUENCE [LARGE SCALE GENOMIC DNA]</scope>
    <source>
        <strain evidence="1">MN2024</strain>
        <tissue evidence="1">Gills</tissue>
    </source>
</reference>
<proteinExistence type="predicted"/>
<keyword evidence="2" id="KW-1185">Reference proteome</keyword>
<protein>
    <submittedName>
        <fullName evidence="1">Uncharacterized protein</fullName>
    </submittedName>
</protein>
<comment type="caution">
    <text evidence="1">The sequence shown here is derived from an EMBL/GenBank/DDBJ whole genome shotgun (WGS) entry which is preliminary data.</text>
</comment>
<dbReference type="AlphaFoldDB" id="A0ABD3XCW1"/>
<evidence type="ECO:0000313" key="1">
    <source>
        <dbReference type="EMBL" id="KAL3884119.1"/>
    </source>
</evidence>